<evidence type="ECO:0000313" key="13">
    <source>
        <dbReference type="Proteomes" id="UP000249890"/>
    </source>
</evidence>
<dbReference type="PANTHER" id="PTHR45453">
    <property type="entry name" value="PHOSPHATE REGULON SENSOR PROTEIN PHOR"/>
    <property type="match status" value="1"/>
</dbReference>
<comment type="catalytic activity">
    <reaction evidence="1">
        <text>ATP + protein L-histidine = ADP + protein N-phospho-L-histidine.</text>
        <dbReference type="EC" id="2.7.13.3"/>
    </reaction>
</comment>
<dbReference type="GO" id="GO:0005524">
    <property type="term" value="F:ATP binding"/>
    <property type="evidence" value="ECO:0007669"/>
    <property type="project" value="UniProtKB-KW"/>
</dbReference>
<dbReference type="SUPFAM" id="SSF55874">
    <property type="entry name" value="ATPase domain of HSP90 chaperone/DNA topoisomerase II/histidine kinase"/>
    <property type="match status" value="1"/>
</dbReference>
<dbReference type="PRINTS" id="PR00344">
    <property type="entry name" value="BCTRLSENSOR"/>
</dbReference>
<comment type="subcellular location">
    <subcellularLocation>
        <location evidence="2">Membrane</location>
    </subcellularLocation>
</comment>
<keyword evidence="10" id="KW-0472">Membrane</keyword>
<dbReference type="Gene3D" id="1.10.287.130">
    <property type="match status" value="1"/>
</dbReference>
<dbReference type="SMART" id="SM00387">
    <property type="entry name" value="HATPase_c"/>
    <property type="match status" value="1"/>
</dbReference>
<dbReference type="EMBL" id="CP021780">
    <property type="protein sequence ID" value="ASA26213.1"/>
    <property type="molecule type" value="Genomic_DNA"/>
</dbReference>
<dbReference type="GO" id="GO:0004721">
    <property type="term" value="F:phosphoprotein phosphatase activity"/>
    <property type="evidence" value="ECO:0007669"/>
    <property type="project" value="TreeGrafter"/>
</dbReference>
<dbReference type="AlphaFoldDB" id="A0A2Z2KQS5"/>
<keyword evidence="10" id="KW-0812">Transmembrane</keyword>
<dbReference type="PANTHER" id="PTHR45453:SF1">
    <property type="entry name" value="PHOSPHATE REGULON SENSOR PROTEIN PHOR"/>
    <property type="match status" value="1"/>
</dbReference>
<dbReference type="GO" id="GO:0000155">
    <property type="term" value="F:phosphorelay sensor kinase activity"/>
    <property type="evidence" value="ECO:0007669"/>
    <property type="project" value="InterPro"/>
</dbReference>
<keyword evidence="7 12" id="KW-0418">Kinase</keyword>
<keyword evidence="10" id="KW-1133">Transmembrane helix</keyword>
<evidence type="ECO:0000256" key="6">
    <source>
        <dbReference type="ARBA" id="ARBA00022741"/>
    </source>
</evidence>
<dbReference type="InterPro" id="IPR003594">
    <property type="entry name" value="HATPase_dom"/>
</dbReference>
<evidence type="ECO:0000256" key="8">
    <source>
        <dbReference type="ARBA" id="ARBA00022840"/>
    </source>
</evidence>
<dbReference type="GO" id="GO:0016036">
    <property type="term" value="P:cellular response to phosphate starvation"/>
    <property type="evidence" value="ECO:0007669"/>
    <property type="project" value="TreeGrafter"/>
</dbReference>
<dbReference type="InterPro" id="IPR004358">
    <property type="entry name" value="Sig_transdc_His_kin-like_C"/>
</dbReference>
<keyword evidence="13" id="KW-1185">Reference proteome</keyword>
<dbReference type="Gene3D" id="3.30.565.10">
    <property type="entry name" value="Histidine kinase-like ATPase, C-terminal domain"/>
    <property type="match status" value="1"/>
</dbReference>
<dbReference type="InterPro" id="IPR050351">
    <property type="entry name" value="BphY/WalK/GraS-like"/>
</dbReference>
<dbReference type="Pfam" id="PF00512">
    <property type="entry name" value="HisKA"/>
    <property type="match status" value="1"/>
</dbReference>
<evidence type="ECO:0000256" key="2">
    <source>
        <dbReference type="ARBA" id="ARBA00004370"/>
    </source>
</evidence>
<evidence type="ECO:0000256" key="9">
    <source>
        <dbReference type="ARBA" id="ARBA00023012"/>
    </source>
</evidence>
<dbReference type="EC" id="2.7.13.3" evidence="3"/>
<dbReference type="Proteomes" id="UP000249890">
    <property type="component" value="Chromosome"/>
</dbReference>
<dbReference type="CDD" id="cd00075">
    <property type="entry name" value="HATPase"/>
    <property type="match status" value="1"/>
</dbReference>
<dbReference type="GO" id="GO:0005886">
    <property type="term" value="C:plasma membrane"/>
    <property type="evidence" value="ECO:0007669"/>
    <property type="project" value="TreeGrafter"/>
</dbReference>
<dbReference type="CDD" id="cd00082">
    <property type="entry name" value="HisKA"/>
    <property type="match status" value="1"/>
</dbReference>
<keyword evidence="9" id="KW-0902">Two-component regulatory system</keyword>
<feature type="domain" description="Histidine kinase" evidence="11">
    <location>
        <begin position="93"/>
        <end position="307"/>
    </location>
</feature>
<dbReference type="InterPro" id="IPR036890">
    <property type="entry name" value="HATPase_C_sf"/>
</dbReference>
<protein>
    <recommendedName>
        <fullName evidence="3">histidine kinase</fullName>
        <ecNumber evidence="3">2.7.13.3</ecNumber>
    </recommendedName>
</protein>
<keyword evidence="5" id="KW-0808">Transferase</keyword>
<dbReference type="PROSITE" id="PS50109">
    <property type="entry name" value="HIS_KIN"/>
    <property type="match status" value="1"/>
</dbReference>
<feature type="transmembrane region" description="Helical" evidence="10">
    <location>
        <begin position="6"/>
        <end position="25"/>
    </location>
</feature>
<evidence type="ECO:0000256" key="7">
    <source>
        <dbReference type="ARBA" id="ARBA00022777"/>
    </source>
</evidence>
<evidence type="ECO:0000256" key="5">
    <source>
        <dbReference type="ARBA" id="ARBA00022679"/>
    </source>
</evidence>
<keyword evidence="6" id="KW-0547">Nucleotide-binding</keyword>
<dbReference type="Pfam" id="PF02518">
    <property type="entry name" value="HATPase_c"/>
    <property type="match status" value="1"/>
</dbReference>
<reference evidence="12 13" key="1">
    <citation type="submission" date="2017-06" db="EMBL/GenBank/DDBJ databases">
        <title>Complete genome sequence of Paenibacillus donghaensis KCTC 13049T isolated from East Sea sediment, South Korea.</title>
        <authorList>
            <person name="Jung B.K."/>
            <person name="Hong S.-J."/>
            <person name="Shin J.-H."/>
        </authorList>
    </citation>
    <scope>NUCLEOTIDE SEQUENCE [LARGE SCALE GENOMIC DNA]</scope>
    <source>
        <strain evidence="12 13">KCTC 13049</strain>
    </source>
</reference>
<keyword evidence="8" id="KW-0067">ATP-binding</keyword>
<organism evidence="12 13">
    <name type="scientific">Paenibacillus donghaensis</name>
    <dbReference type="NCBI Taxonomy" id="414771"/>
    <lineage>
        <taxon>Bacteria</taxon>
        <taxon>Bacillati</taxon>
        <taxon>Bacillota</taxon>
        <taxon>Bacilli</taxon>
        <taxon>Bacillales</taxon>
        <taxon>Paenibacillaceae</taxon>
        <taxon>Paenibacillus</taxon>
    </lineage>
</organism>
<dbReference type="KEGG" id="pdh:B9T62_06870"/>
<dbReference type="OrthoDB" id="9792991at2"/>
<dbReference type="InterPro" id="IPR036097">
    <property type="entry name" value="HisK_dim/P_sf"/>
</dbReference>
<evidence type="ECO:0000313" key="12">
    <source>
        <dbReference type="EMBL" id="ASA26213.1"/>
    </source>
</evidence>
<dbReference type="InterPro" id="IPR003661">
    <property type="entry name" value="HisK_dim/P_dom"/>
</dbReference>
<gene>
    <name evidence="12" type="ORF">B9T62_06870</name>
</gene>
<dbReference type="SMART" id="SM00388">
    <property type="entry name" value="HisKA"/>
    <property type="match status" value="1"/>
</dbReference>
<sequence length="307" mass="34891">MNMSVYLLFALVLALLIIAYLISVLRRVQTQLALMKDALEDIKNGNLNRRVLAMESDMTRKICYGINEIAINSQSRLIQQKQSEQAYKRLMASLSHDVKTPLASLVGYLEAIESKLVVGEEKDEYIHVASDKAQNLKHFVENLFEWVKLDSGEQIFRFEIFDLNELSRNIIADWIPILENSHFEYEFDIPETEYSMRIDATAYTRILNNLLQNIITHSGGDNMALRIFENEHQAKIVITDNGKGISSDNLPHIFERMYQCDHSRFAKGNGLGLAIAKELVSVHKGTITVDSTPGTETIFTILLPKAL</sequence>
<dbReference type="SUPFAM" id="SSF47384">
    <property type="entry name" value="Homodimeric domain of signal transducing histidine kinase"/>
    <property type="match status" value="1"/>
</dbReference>
<evidence type="ECO:0000256" key="1">
    <source>
        <dbReference type="ARBA" id="ARBA00000085"/>
    </source>
</evidence>
<keyword evidence="4" id="KW-0597">Phosphoprotein</keyword>
<evidence type="ECO:0000256" key="10">
    <source>
        <dbReference type="SAM" id="Phobius"/>
    </source>
</evidence>
<evidence type="ECO:0000256" key="3">
    <source>
        <dbReference type="ARBA" id="ARBA00012438"/>
    </source>
</evidence>
<accession>A0A2Z2KQS5</accession>
<evidence type="ECO:0000259" key="11">
    <source>
        <dbReference type="PROSITE" id="PS50109"/>
    </source>
</evidence>
<evidence type="ECO:0000256" key="4">
    <source>
        <dbReference type="ARBA" id="ARBA00022553"/>
    </source>
</evidence>
<dbReference type="InterPro" id="IPR005467">
    <property type="entry name" value="His_kinase_dom"/>
</dbReference>
<name>A0A2Z2KQS5_9BACL</name>
<proteinExistence type="predicted"/>